<accession>A0A4Y9JAN3</accession>
<dbReference type="AlphaFoldDB" id="A0A4Y9JAN3"/>
<feature type="transmembrane region" description="Helical" evidence="1">
    <location>
        <begin position="373"/>
        <end position="395"/>
    </location>
</feature>
<feature type="transmembrane region" description="Helical" evidence="1">
    <location>
        <begin position="285"/>
        <end position="306"/>
    </location>
</feature>
<sequence length="442" mass="50684">MFHLIFYQFQFSKKLWLSMIPLFLAAGIIIGLSLNGIFNIRDNLHTLQVNDPTPIFIFPVVFGGITLFFSISTSIQLLIDMLKKDYECWAIVGASRVHIAFLVGGQMSLIASFSSLLAYLISIPSTYHYYYFLQQFFGKDWLPDIPLRFNVLAGTSSILLLTSIAFISGAFHTYKLLASQYRKQSKVARILKFIKNVTLSLIILSLEGYLFYQILQPHTMSSKSLFLFYFLFTHLFLIYLLFPHLQLFLIRIFPTSFFKNHYAPIIAKWTIFHQPLYLKSLNTSILSAITLMSGFQLLSQNIFYLFQENADLEMKVSFFIYLGAPLIVILSNIISITSLSIEKEKQDKIQLDTLGASPYHLCIINIWQASIHILTIFFISLGFNGFLLFCISYVLKENQKLLATISGLFLPGLIISSILFILLLLTNLWSNQSFQKKISKNI</sequence>
<name>A0A4Y9JAN3_9STRE</name>
<dbReference type="Proteomes" id="UP000297253">
    <property type="component" value="Unassembled WGS sequence"/>
</dbReference>
<reference evidence="2 3" key="1">
    <citation type="submission" date="2019-03" db="EMBL/GenBank/DDBJ databases">
        <title>Diversity of the mouse oral microbiome.</title>
        <authorList>
            <person name="Joseph S."/>
            <person name="Aduse-Opoku J."/>
            <person name="Curtis M."/>
            <person name="Wade W."/>
            <person name="Hashim A."/>
        </authorList>
    </citation>
    <scope>NUCLEOTIDE SEQUENCE [LARGE SCALE GENOMIC DNA]</scope>
    <source>
        <strain evidence="2 3">WM131</strain>
    </source>
</reference>
<organism evidence="2 3">
    <name type="scientific">Streptococcus cuniculi</name>
    <dbReference type="NCBI Taxonomy" id="1432788"/>
    <lineage>
        <taxon>Bacteria</taxon>
        <taxon>Bacillati</taxon>
        <taxon>Bacillota</taxon>
        <taxon>Bacilli</taxon>
        <taxon>Lactobacillales</taxon>
        <taxon>Streptococcaceae</taxon>
        <taxon>Streptococcus</taxon>
    </lineage>
</organism>
<feature type="transmembrane region" description="Helical" evidence="1">
    <location>
        <begin position="401"/>
        <end position="429"/>
    </location>
</feature>
<feature type="transmembrane region" description="Helical" evidence="1">
    <location>
        <begin position="151"/>
        <end position="172"/>
    </location>
</feature>
<dbReference type="EMBL" id="SPPD01000014">
    <property type="protein sequence ID" value="TFU97238.1"/>
    <property type="molecule type" value="Genomic_DNA"/>
</dbReference>
<feature type="transmembrane region" description="Helical" evidence="1">
    <location>
        <begin position="15"/>
        <end position="35"/>
    </location>
</feature>
<evidence type="ECO:0000313" key="2">
    <source>
        <dbReference type="EMBL" id="TFU97238.1"/>
    </source>
</evidence>
<proteinExistence type="predicted"/>
<dbReference type="OrthoDB" id="2208849at2"/>
<evidence type="ECO:0000313" key="3">
    <source>
        <dbReference type="Proteomes" id="UP000297253"/>
    </source>
</evidence>
<evidence type="ECO:0000256" key="1">
    <source>
        <dbReference type="SAM" id="Phobius"/>
    </source>
</evidence>
<protein>
    <recommendedName>
        <fullName evidence="4">FtsX-like permease family protein</fullName>
    </recommendedName>
</protein>
<feature type="transmembrane region" description="Helical" evidence="1">
    <location>
        <begin position="193"/>
        <end position="212"/>
    </location>
</feature>
<dbReference type="RefSeq" id="WP_135182503.1">
    <property type="nucleotide sequence ID" value="NZ_JADGKZ010000014.1"/>
</dbReference>
<keyword evidence="1" id="KW-1133">Transmembrane helix</keyword>
<comment type="caution">
    <text evidence="2">The sequence shown here is derived from an EMBL/GenBank/DDBJ whole genome shotgun (WGS) entry which is preliminary data.</text>
</comment>
<evidence type="ECO:0008006" key="4">
    <source>
        <dbReference type="Google" id="ProtNLM"/>
    </source>
</evidence>
<keyword evidence="1" id="KW-0472">Membrane</keyword>
<feature type="transmembrane region" description="Helical" evidence="1">
    <location>
        <begin position="99"/>
        <end position="121"/>
    </location>
</feature>
<gene>
    <name evidence="2" type="ORF">E4T82_09020</name>
</gene>
<feature type="transmembrane region" description="Helical" evidence="1">
    <location>
        <begin position="318"/>
        <end position="341"/>
    </location>
</feature>
<keyword evidence="1" id="KW-0812">Transmembrane</keyword>
<feature type="transmembrane region" description="Helical" evidence="1">
    <location>
        <begin position="224"/>
        <end position="242"/>
    </location>
</feature>
<feature type="transmembrane region" description="Helical" evidence="1">
    <location>
        <begin position="55"/>
        <end position="79"/>
    </location>
</feature>